<dbReference type="GO" id="GO:0032933">
    <property type="term" value="P:SREBP signaling pathway"/>
    <property type="evidence" value="ECO:0007669"/>
    <property type="project" value="InterPro"/>
</dbReference>
<dbReference type="GeneID" id="24107648"/>
<dbReference type="GO" id="GO:0044695">
    <property type="term" value="C:Dsc E3 ubiquitin ligase complex"/>
    <property type="evidence" value="ECO:0007669"/>
    <property type="project" value="InterPro"/>
</dbReference>
<dbReference type="InterPro" id="IPR013715">
    <property type="entry name" value="DUF1746"/>
</dbReference>
<dbReference type="eggNOG" id="ENOG502S8Z6">
    <property type="taxonomic scope" value="Eukaryota"/>
</dbReference>
<evidence type="ECO:0000313" key="5">
    <source>
        <dbReference type="Proteomes" id="UP000014071"/>
    </source>
</evidence>
<dbReference type="HOGENOM" id="CLU_858219_0_0_1"/>
<dbReference type="EMBL" id="DF238786">
    <property type="protein sequence ID" value="GAC94782.1"/>
    <property type="molecule type" value="Genomic_DNA"/>
</dbReference>
<feature type="compositionally biased region" description="Pro residues" evidence="1">
    <location>
        <begin position="212"/>
        <end position="224"/>
    </location>
</feature>
<keyword evidence="2" id="KW-1133">Transmembrane helix</keyword>
<sequence length="330" mass="37606">MYFERKELIQSLDLLCFVLFVYTWLLDNRTFLLLVKAALQVQFCNPLQICPTWSLPFIVVFLCSLNLTWALVHLWTPASKTNTGESILIDFVGHTTLPGRLHMLLIDAVVWGAQLLMTVIAFEMGKDEVKGDEEPSELDDRTTLFDEDDLGQGWNVRDEEANLFGLDQDDERKRQHTSLTHHVAVVRLRPIYDQILARQFLPDPPAEETLPDPAPSPQSPPIPLEPSNRPDTSRIRRFSRRPRNTTPAVTEQDEPYRGLGPVSADDSWPPMWLILARNTIGGELRFPSFRPMQGVASIRNTLFGRFGRTLSQTPDRSQYTRVNPDAPSDN</sequence>
<reference evidence="5" key="1">
    <citation type="journal article" date="2013" name="Genome Announc.">
        <title>Draft genome sequence of the basidiomycetous yeast-like fungus Pseudozyma hubeiensis SY62, which produces an abundant amount of the biosurfactant mannosylerythritol lipids.</title>
        <authorList>
            <person name="Konishi M."/>
            <person name="Hatada Y."/>
            <person name="Horiuchi J."/>
        </authorList>
    </citation>
    <scope>NUCLEOTIDE SEQUENCE [LARGE SCALE GENOMIC DNA]</scope>
    <source>
        <strain evidence="5">SY62</strain>
    </source>
</reference>
<feature type="transmembrane region" description="Helical" evidence="2">
    <location>
        <begin position="12"/>
        <end position="35"/>
    </location>
</feature>
<feature type="region of interest" description="Disordered" evidence="1">
    <location>
        <begin position="203"/>
        <end position="262"/>
    </location>
</feature>
<dbReference type="GO" id="GO:0005783">
    <property type="term" value="C:endoplasmic reticulum"/>
    <property type="evidence" value="ECO:0007669"/>
    <property type="project" value="TreeGrafter"/>
</dbReference>
<name>R9P111_PSEHS</name>
<evidence type="ECO:0000259" key="3">
    <source>
        <dbReference type="Pfam" id="PF08508"/>
    </source>
</evidence>
<dbReference type="OrthoDB" id="5428737at2759"/>
<feature type="compositionally biased region" description="Polar residues" evidence="1">
    <location>
        <begin position="309"/>
        <end position="321"/>
    </location>
</feature>
<dbReference type="Proteomes" id="UP000014071">
    <property type="component" value="Unassembled WGS sequence"/>
</dbReference>
<dbReference type="RefSeq" id="XP_012188369.1">
    <property type="nucleotide sequence ID" value="XM_012332979.1"/>
</dbReference>
<evidence type="ECO:0000256" key="1">
    <source>
        <dbReference type="SAM" id="MobiDB-lite"/>
    </source>
</evidence>
<keyword evidence="2" id="KW-0812">Transmembrane</keyword>
<accession>R9P111</accession>
<dbReference type="AlphaFoldDB" id="R9P111"/>
<dbReference type="PANTHER" id="PTHR39405:SF1">
    <property type="entry name" value="DSC E3 UBIQUITIN LIGASE COMPLEX SUBUNIT 4"/>
    <property type="match status" value="1"/>
</dbReference>
<proteinExistence type="predicted"/>
<gene>
    <name evidence="4" type="ORF">PHSY_002355</name>
</gene>
<keyword evidence="5" id="KW-1185">Reference proteome</keyword>
<dbReference type="Pfam" id="PF08508">
    <property type="entry name" value="DUF1746"/>
    <property type="match status" value="1"/>
</dbReference>
<organism evidence="4 5">
    <name type="scientific">Pseudozyma hubeiensis (strain SY62)</name>
    <name type="common">Yeast</name>
    <dbReference type="NCBI Taxonomy" id="1305764"/>
    <lineage>
        <taxon>Eukaryota</taxon>
        <taxon>Fungi</taxon>
        <taxon>Dikarya</taxon>
        <taxon>Basidiomycota</taxon>
        <taxon>Ustilaginomycotina</taxon>
        <taxon>Ustilaginomycetes</taxon>
        <taxon>Ustilaginales</taxon>
        <taxon>Ustilaginaceae</taxon>
        <taxon>Pseudozyma</taxon>
    </lineage>
</organism>
<keyword evidence="2" id="KW-0472">Membrane</keyword>
<protein>
    <recommendedName>
        <fullName evidence="3">DUF1746 domain-containing protein</fullName>
    </recommendedName>
</protein>
<feature type="domain" description="DUF1746" evidence="3">
    <location>
        <begin position="11"/>
        <end position="117"/>
    </location>
</feature>
<feature type="region of interest" description="Disordered" evidence="1">
    <location>
        <begin position="308"/>
        <end position="330"/>
    </location>
</feature>
<evidence type="ECO:0000313" key="4">
    <source>
        <dbReference type="EMBL" id="GAC94782.1"/>
    </source>
</evidence>
<dbReference type="PANTHER" id="PTHR39405">
    <property type="entry name" value="DSC E3 UBIQUITIN LIGASE COMPLEX SUBUNIT 4"/>
    <property type="match status" value="1"/>
</dbReference>
<evidence type="ECO:0000256" key="2">
    <source>
        <dbReference type="SAM" id="Phobius"/>
    </source>
</evidence>
<feature type="transmembrane region" description="Helical" evidence="2">
    <location>
        <begin position="55"/>
        <end position="75"/>
    </location>
</feature>
<dbReference type="InterPro" id="IPR038967">
    <property type="entry name" value="Dsc4-like"/>
</dbReference>